<protein>
    <submittedName>
        <fullName evidence="1">Uncharacterized protein</fullName>
    </submittedName>
</protein>
<keyword evidence="2" id="KW-1185">Reference proteome</keyword>
<dbReference type="STRING" id="375451.RD1_1302"/>
<sequence length="105" mass="11030">MGGGGAPAPSSIAKLCDVLVPPSIWTVTVIEFDIIFLPSRSAHYHAFNLVVDDVDIHLLAAGTGRIQGVKDIRDTIAGACLDLFPAGNAADDRMTVLRVFRGIGA</sequence>
<name>Q16AP6_ROSDO</name>
<dbReference type="HOGENOM" id="CLU_2234548_0_0_5"/>
<gene>
    <name evidence="1" type="ordered locus">RD1_1302</name>
</gene>
<reference evidence="1 2" key="1">
    <citation type="journal article" date="2007" name="J. Bacteriol.">
        <title>The complete genome sequence of Roseobacter denitrificans reveals a mixotrophic rather than photosynthetic metabolism.</title>
        <authorList>
            <person name="Swingley W.D."/>
            <person name="Sadekar S."/>
            <person name="Mastrian S.D."/>
            <person name="Matthies H.J."/>
            <person name="Hao J."/>
            <person name="Ramos H."/>
            <person name="Acharya C.R."/>
            <person name="Conrad A.L."/>
            <person name="Taylor H.L."/>
            <person name="Dejesa L.C."/>
            <person name="Shah M.K."/>
            <person name="O'huallachain M.E."/>
            <person name="Lince M.T."/>
            <person name="Blankenship R.E."/>
            <person name="Beatty J.T."/>
            <person name="Touchman J.W."/>
        </authorList>
    </citation>
    <scope>NUCLEOTIDE SEQUENCE [LARGE SCALE GENOMIC DNA]</scope>
    <source>
        <strain evidence="2">ATCC 33942 / OCh 114</strain>
    </source>
</reference>
<evidence type="ECO:0000313" key="1">
    <source>
        <dbReference type="EMBL" id="ABG30947.1"/>
    </source>
</evidence>
<evidence type="ECO:0000313" key="2">
    <source>
        <dbReference type="Proteomes" id="UP000007029"/>
    </source>
</evidence>
<dbReference type="Proteomes" id="UP000007029">
    <property type="component" value="Chromosome"/>
</dbReference>
<accession>Q16AP6</accession>
<dbReference type="EMBL" id="CP000362">
    <property type="protein sequence ID" value="ABG30947.1"/>
    <property type="molecule type" value="Genomic_DNA"/>
</dbReference>
<proteinExistence type="predicted"/>
<dbReference type="AlphaFoldDB" id="Q16AP6"/>
<dbReference type="KEGG" id="rde:RD1_1302"/>
<organism evidence="1 2">
    <name type="scientific">Roseobacter denitrificans (strain ATCC 33942 / OCh 114)</name>
    <name type="common">Erythrobacter sp. (strain OCh 114)</name>
    <name type="synonym">Roseobacter denitrificans</name>
    <dbReference type="NCBI Taxonomy" id="375451"/>
    <lineage>
        <taxon>Bacteria</taxon>
        <taxon>Pseudomonadati</taxon>
        <taxon>Pseudomonadota</taxon>
        <taxon>Alphaproteobacteria</taxon>
        <taxon>Rhodobacterales</taxon>
        <taxon>Roseobacteraceae</taxon>
        <taxon>Roseobacter</taxon>
    </lineage>
</organism>